<keyword evidence="3" id="KW-1185">Reference proteome</keyword>
<evidence type="ECO:0000313" key="2">
    <source>
        <dbReference type="EMBL" id="MXP62370.1"/>
    </source>
</evidence>
<dbReference type="OrthoDB" id="464386at2"/>
<keyword evidence="1" id="KW-0732">Signal</keyword>
<proteinExistence type="predicted"/>
<dbReference type="Proteomes" id="UP000460715">
    <property type="component" value="Unassembled WGS sequence"/>
</dbReference>
<comment type="caution">
    <text evidence="2">The sequence shown here is derived from an EMBL/GenBank/DDBJ whole genome shotgun (WGS) entry which is preliminary data.</text>
</comment>
<organism evidence="2 3">
    <name type="scientific">Teichococcus coralli</name>
    <dbReference type="NCBI Taxonomy" id="2545983"/>
    <lineage>
        <taxon>Bacteria</taxon>
        <taxon>Pseudomonadati</taxon>
        <taxon>Pseudomonadota</taxon>
        <taxon>Alphaproteobacteria</taxon>
        <taxon>Acetobacterales</taxon>
        <taxon>Roseomonadaceae</taxon>
        <taxon>Roseomonas</taxon>
    </lineage>
</organism>
<feature type="chain" id="PRO_5033017440" evidence="1">
    <location>
        <begin position="19"/>
        <end position="507"/>
    </location>
</feature>
<accession>A0A845B7Z9</accession>
<dbReference type="RefSeq" id="WP_160935481.1">
    <property type="nucleotide sequence ID" value="NZ_SNVJ01000002.1"/>
</dbReference>
<protein>
    <submittedName>
        <fullName evidence="2">Uncharacterized protein</fullName>
    </submittedName>
</protein>
<evidence type="ECO:0000313" key="3">
    <source>
        <dbReference type="Proteomes" id="UP000460715"/>
    </source>
</evidence>
<dbReference type="EMBL" id="SNVJ01000002">
    <property type="protein sequence ID" value="MXP62370.1"/>
    <property type="molecule type" value="Genomic_DNA"/>
</dbReference>
<feature type="signal peptide" evidence="1">
    <location>
        <begin position="1"/>
        <end position="18"/>
    </location>
</feature>
<reference evidence="2 3" key="1">
    <citation type="submission" date="2019-03" db="EMBL/GenBank/DDBJ databases">
        <title>Roseomonas sp. a novel Roseomonas species isolated from Sea whip Gorgonian.</title>
        <authorList>
            <person name="Li F."/>
            <person name="Pan X."/>
            <person name="Huang S."/>
            <person name="Li Z."/>
            <person name="Meng B."/>
        </authorList>
    </citation>
    <scope>NUCLEOTIDE SEQUENCE [LARGE SCALE GENOMIC DNA]</scope>
    <source>
        <strain evidence="2 3">M0104</strain>
    </source>
</reference>
<sequence length="507" mass="54566">MRLRLGLVLALLSAPWTGGLTPAALFPAALAQQPPARASVPSAASQRPATREVVVANELGLSLSELYVTPAGSVEPGTDRLEGDTLPNGATLRVSLGRQRLCLFDLRAVLADGSEEEKRGVDICRNGRVVFGDPSLPLREATVVNDTDLAMRELYAMPAGAPQRGPDRLASETVPAEGSVTLRLGRARACLYDVTAVFEDDSVQERRRVDLCRRSRVAFGDPSIPWREAEVVNGNDHAIRNLYAATGAPGAERAGATSWGTDRLGSATIEPGARLRLRLRSRTCQVDLRAVYDDETAEEKLNTDLCTQPRVVFDGSGIPRQPERSFILVNREPAPLQEVYASGVDDSDWGGNRLEAPPLERGGRAELVLRSACEIDLRVVFANGGAEERRGLNICDNGLVVLRPGWTLAERLDQGAGPVEPGPPREGSVRLRNLGPAPIVQIYVDPVGAPRGPDRLGSTVLGRGETLDFQPPEAVGCTGHLRVVFRNGQEIDRPRFDLCSGTEVALP</sequence>
<evidence type="ECO:0000256" key="1">
    <source>
        <dbReference type="SAM" id="SignalP"/>
    </source>
</evidence>
<name>A0A845B7Z9_9PROT</name>
<gene>
    <name evidence="2" type="ORF">E0493_03255</name>
</gene>
<dbReference type="AlphaFoldDB" id="A0A845B7Z9"/>